<dbReference type="GO" id="GO:0006355">
    <property type="term" value="P:regulation of DNA-templated transcription"/>
    <property type="evidence" value="ECO:0007669"/>
    <property type="project" value="InterPro"/>
</dbReference>
<organism evidence="1 2">
    <name type="scientific">Nostoc azollae (strain 0708)</name>
    <name type="common">Anabaena azollae (strain 0708)</name>
    <dbReference type="NCBI Taxonomy" id="551115"/>
    <lineage>
        <taxon>Bacteria</taxon>
        <taxon>Bacillati</taxon>
        <taxon>Cyanobacteriota</taxon>
        <taxon>Cyanophyceae</taxon>
        <taxon>Nostocales</taxon>
        <taxon>Nostocaceae</taxon>
        <taxon>Trichormus</taxon>
    </lineage>
</organism>
<evidence type="ECO:0000313" key="2">
    <source>
        <dbReference type="Proteomes" id="UP000001511"/>
    </source>
</evidence>
<dbReference type="Gene3D" id="1.10.1220.10">
    <property type="entry name" value="Met repressor-like"/>
    <property type="match status" value="1"/>
</dbReference>
<name>D7DZP7_NOSA0</name>
<dbReference type="KEGG" id="naz:Aazo_2645"/>
<dbReference type="EMBL" id="CP002059">
    <property type="protein sequence ID" value="ADI64529.1"/>
    <property type="molecule type" value="Genomic_DNA"/>
</dbReference>
<dbReference type="eggNOG" id="COG0864">
    <property type="taxonomic scope" value="Bacteria"/>
</dbReference>
<dbReference type="RefSeq" id="WP_013191545.1">
    <property type="nucleotide sequence ID" value="NC_014248.1"/>
</dbReference>
<proteinExistence type="predicted"/>
<dbReference type="HOGENOM" id="CLU_2420553_0_0_3"/>
<evidence type="ECO:0008006" key="3">
    <source>
        <dbReference type="Google" id="ProtNLM"/>
    </source>
</evidence>
<gene>
    <name evidence="1" type="ordered locus">Aazo_2645</name>
</gene>
<keyword evidence="2" id="KW-1185">Reference proteome</keyword>
<sequence length="91" mass="10240">MKAETIRTTLTIPKELLEATDKAVLEGKAKSRNDFVVQALKRELAAQKRAEIDTALAEMARDPDYQVEVLKMEAEFAPAQWEALQLGEIPR</sequence>
<dbReference type="NCBIfam" id="NF041551">
    <property type="entry name" value="YlcI_YnfO_N"/>
    <property type="match status" value="1"/>
</dbReference>
<accession>D7DZP7</accession>
<dbReference type="AlphaFoldDB" id="D7DZP7"/>
<dbReference type="Proteomes" id="UP000001511">
    <property type="component" value="Chromosome"/>
</dbReference>
<dbReference type="OrthoDB" id="515649at2"/>
<dbReference type="InterPro" id="IPR013321">
    <property type="entry name" value="Arc_rbn_hlx_hlx"/>
</dbReference>
<evidence type="ECO:0000313" key="1">
    <source>
        <dbReference type="EMBL" id="ADI64529.1"/>
    </source>
</evidence>
<dbReference type="STRING" id="551115.Aazo_2645"/>
<dbReference type="CDD" id="cd22231">
    <property type="entry name" value="RHH_NikR_HicB-like"/>
    <property type="match status" value="1"/>
</dbReference>
<protein>
    <recommendedName>
        <fullName evidence="3">CopG family transcriptional regulator</fullName>
    </recommendedName>
</protein>
<reference evidence="1 2" key="1">
    <citation type="journal article" date="2010" name="PLoS ONE">
        <title>Genome erosion in a nitrogen-fixing vertically transmitted endosymbiotic multicellular cyanobacterium.</title>
        <authorList>
            <person name="Ran L."/>
            <person name="Larsson J."/>
            <person name="Vigil-Stenman T."/>
            <person name="Nylander J.A."/>
            <person name="Ininbergs K."/>
            <person name="Zheng W.W."/>
            <person name="Lapidus A."/>
            <person name="Lowry S."/>
            <person name="Haselkorn R."/>
            <person name="Bergman B."/>
        </authorList>
    </citation>
    <scope>NUCLEOTIDE SEQUENCE [LARGE SCALE GENOMIC DNA]</scope>
    <source>
        <strain evidence="1 2">0708</strain>
    </source>
</reference>